<dbReference type="PRINTS" id="PR00364">
    <property type="entry name" value="DISEASERSIST"/>
</dbReference>
<dbReference type="CDD" id="cd06170">
    <property type="entry name" value="LuxR_C_like"/>
    <property type="match status" value="1"/>
</dbReference>
<dbReference type="SMART" id="SM00421">
    <property type="entry name" value="HTH_LUXR"/>
    <property type="match status" value="1"/>
</dbReference>
<dbReference type="PANTHER" id="PTHR47691:SF3">
    <property type="entry name" value="HTH-TYPE TRANSCRIPTIONAL REGULATOR RV0890C-RELATED"/>
    <property type="match status" value="1"/>
</dbReference>
<dbReference type="SUPFAM" id="SSF55073">
    <property type="entry name" value="Nucleotide cyclase"/>
    <property type="match status" value="1"/>
</dbReference>
<dbReference type="InterPro" id="IPR011990">
    <property type="entry name" value="TPR-like_helical_dom_sf"/>
</dbReference>
<dbReference type="CDD" id="cd07302">
    <property type="entry name" value="CHD"/>
    <property type="match status" value="1"/>
</dbReference>
<dbReference type="PROSITE" id="PS00622">
    <property type="entry name" value="HTH_LUXR_1"/>
    <property type="match status" value="1"/>
</dbReference>
<dbReference type="SUPFAM" id="SSF52540">
    <property type="entry name" value="P-loop containing nucleoside triphosphate hydrolases"/>
    <property type="match status" value="1"/>
</dbReference>
<dbReference type="Proteomes" id="UP000465306">
    <property type="component" value="Unassembled WGS sequence"/>
</dbReference>
<dbReference type="Pfam" id="PF25872">
    <property type="entry name" value="HTH_77"/>
    <property type="match status" value="1"/>
</dbReference>
<dbReference type="PANTHER" id="PTHR47691">
    <property type="entry name" value="REGULATOR-RELATED"/>
    <property type="match status" value="1"/>
</dbReference>
<dbReference type="Gene3D" id="1.25.40.10">
    <property type="entry name" value="Tetratricopeptide repeat domain"/>
    <property type="match status" value="1"/>
</dbReference>
<gene>
    <name evidence="3" type="ORF">MKUB_49460</name>
</gene>
<accession>A0ABQ1BUV4</accession>
<dbReference type="Gene3D" id="1.10.10.10">
    <property type="entry name" value="Winged helix-like DNA-binding domain superfamily/Winged helix DNA-binding domain"/>
    <property type="match status" value="1"/>
</dbReference>
<dbReference type="SMART" id="SM00044">
    <property type="entry name" value="CYCc"/>
    <property type="match status" value="1"/>
</dbReference>
<evidence type="ECO:0000313" key="4">
    <source>
        <dbReference type="Proteomes" id="UP000465306"/>
    </source>
</evidence>
<reference evidence="3 4" key="1">
    <citation type="journal article" date="2019" name="Emerg. Microbes Infect.">
        <title>Comprehensive subspecies identification of 175 nontuberculous mycobacteria species based on 7547 genomic profiles.</title>
        <authorList>
            <person name="Matsumoto Y."/>
            <person name="Kinjo T."/>
            <person name="Motooka D."/>
            <person name="Nabeya D."/>
            <person name="Jung N."/>
            <person name="Uechi K."/>
            <person name="Horii T."/>
            <person name="Iida T."/>
            <person name="Fujita J."/>
            <person name="Nakamura S."/>
        </authorList>
    </citation>
    <scope>NUCLEOTIDE SEQUENCE [LARGE SCALE GENOMIC DNA]</scope>
    <source>
        <strain evidence="3 4">JCM 13573</strain>
    </source>
</reference>
<dbReference type="PRINTS" id="PR00038">
    <property type="entry name" value="HTHLUXR"/>
</dbReference>
<comment type="caution">
    <text evidence="3">The sequence shown here is derived from an EMBL/GenBank/DDBJ whole genome shotgun (WGS) entry which is preliminary data.</text>
</comment>
<dbReference type="SUPFAM" id="SSF46894">
    <property type="entry name" value="C-terminal effector domain of the bipartite response regulators"/>
    <property type="match status" value="1"/>
</dbReference>
<feature type="domain" description="HTH luxR-type" evidence="1">
    <location>
        <begin position="1049"/>
        <end position="1114"/>
    </location>
</feature>
<dbReference type="InterPro" id="IPR001054">
    <property type="entry name" value="A/G_cyclase"/>
</dbReference>
<dbReference type="SUPFAM" id="SSF48452">
    <property type="entry name" value="TPR-like"/>
    <property type="match status" value="1"/>
</dbReference>
<dbReference type="Pfam" id="PF00211">
    <property type="entry name" value="Guanylate_cyc"/>
    <property type="match status" value="1"/>
</dbReference>
<dbReference type="InterPro" id="IPR000792">
    <property type="entry name" value="Tscrpt_reg_LuxR_C"/>
</dbReference>
<evidence type="ECO:0000259" key="2">
    <source>
        <dbReference type="PROSITE" id="PS50125"/>
    </source>
</evidence>
<dbReference type="Gene3D" id="3.30.70.1230">
    <property type="entry name" value="Nucleotide cyclase"/>
    <property type="match status" value="2"/>
</dbReference>
<dbReference type="InterPro" id="IPR036388">
    <property type="entry name" value="WH-like_DNA-bd_sf"/>
</dbReference>
<dbReference type="PROSITE" id="PS50125">
    <property type="entry name" value="GUANYLATE_CYCLASE_2"/>
    <property type="match status" value="1"/>
</dbReference>
<dbReference type="EMBL" id="BLKU01000005">
    <property type="protein sequence ID" value="GFG67456.1"/>
    <property type="molecule type" value="Genomic_DNA"/>
</dbReference>
<dbReference type="Pfam" id="PF13401">
    <property type="entry name" value="AAA_22"/>
    <property type="match status" value="1"/>
</dbReference>
<name>A0ABQ1BUV4_9MYCO</name>
<dbReference type="InterPro" id="IPR049945">
    <property type="entry name" value="AAA_22"/>
</dbReference>
<dbReference type="InterPro" id="IPR016032">
    <property type="entry name" value="Sig_transdc_resp-reg_C-effctor"/>
</dbReference>
<dbReference type="Pfam" id="PF00196">
    <property type="entry name" value="GerE"/>
    <property type="match status" value="1"/>
</dbReference>
<protein>
    <submittedName>
        <fullName evidence="3">LuxR family transcriptional regulator</fullName>
    </submittedName>
</protein>
<sequence>MFRGAGLCILANMKELDPRAGMPRLDWSDAGMNEALPSGTVTLLLADVEGSTQLWQSQPDAMTTAIANLDRTLADLVSAHCGIRPVEQGEGDSFVIAFDRASNAAACALSLQRAPLAPLRLRIGLHTGEVQLRDDNNYVGPAINRTARLRELAHGGQTVLSGTTSDLIADTLPDDVWLTELGTHRLRDLPRPERVVQLCHRDLCNDFPPLRVRETVAAHHLPAQLTSFVGRHDELAEVRSLLQDNRLVTLTGAGGVGKTRLAVQVAATVAESYDDGTWYVDLAPLTDPDLVPITVARALGLPDQQGRAPLAALLQFIGGRRLLLVLDNCEHLLDASAALTASLLSSCSRLTLMTTSREPIGVAGEVTWRVPSLSLADDAVRMFGDRASQARPGWCLSQDSTATVAEICRRLDGVPLAIELAAARVRALSPEEILAGLQDRFRLLTGGSRMAVRRQQTLQASVDWSHALLTEPERVVFRRLAVFQGGFDLQACQEVVCGDGLARAQVFDVLALLVDKSLVTAETTGGATRYRLLETMRQYAQEKLGASAEAAVVRQWHCDYYTALAAAADAPTTSDLVLLLDRAERELDNLRAAFAWSREIVDTDNALQLATSLQPLWLTRGLVKEGSDWLRIALAEAEGGQAAPAAVARALADKAYLDNMRDAENLARAERALAIARELDDPALLARALTTCGRLAAWTADLALPYLAEAEELARAIGDRRRLGQVLYSQALNAVIGTGDLDTALRAGTEGRDLAEAIGDRNYSLGCQYCLGAAQMARGDVTGTEKLQRRLMVQADAEHDLIWQVSTRSSLCHALANTGRADEARAVGLEALDGAAELGRYMEGVVLSALAFAALAGGDVDAAAEANESARERWDDLLSRLATTANKPGAQVALIIGDLVTARRLADHDVAAGHGWFTVHALSVRARVAMAQDQLGRAEQDAHDALAGAAEMGAHLFVPDLLECLAVLAGEADSHLEAARLFGAAHAMRQRTNIVRFKIYDTQHAASVDLVRTALGKANFDGAFIAGSELSTSDAIAYAQRGRGERKRPTRGWDSLTPTELDVVRLVREGLGNKDIAVRLFVSPRTVQTHLTHVFSKLGLTSRLQLAQEAARHD</sequence>
<keyword evidence="4" id="KW-1185">Reference proteome</keyword>
<dbReference type="InterPro" id="IPR029787">
    <property type="entry name" value="Nucleotide_cyclase"/>
</dbReference>
<evidence type="ECO:0000259" key="1">
    <source>
        <dbReference type="PROSITE" id="PS50043"/>
    </source>
</evidence>
<proteinExistence type="predicted"/>
<evidence type="ECO:0000313" key="3">
    <source>
        <dbReference type="EMBL" id="GFG67456.1"/>
    </source>
</evidence>
<feature type="domain" description="Guanylate cyclase" evidence="2">
    <location>
        <begin position="42"/>
        <end position="150"/>
    </location>
</feature>
<dbReference type="Gene3D" id="3.40.50.300">
    <property type="entry name" value="P-loop containing nucleotide triphosphate hydrolases"/>
    <property type="match status" value="1"/>
</dbReference>
<dbReference type="InterPro" id="IPR058852">
    <property type="entry name" value="HTH_77"/>
</dbReference>
<organism evidence="3 4">
    <name type="scientific">Mycobacterium kubicae</name>
    <dbReference type="NCBI Taxonomy" id="120959"/>
    <lineage>
        <taxon>Bacteria</taxon>
        <taxon>Bacillati</taxon>
        <taxon>Actinomycetota</taxon>
        <taxon>Actinomycetes</taxon>
        <taxon>Mycobacteriales</taxon>
        <taxon>Mycobacteriaceae</taxon>
        <taxon>Mycobacterium</taxon>
        <taxon>Mycobacterium simiae complex</taxon>
    </lineage>
</organism>
<dbReference type="InterPro" id="IPR027417">
    <property type="entry name" value="P-loop_NTPase"/>
</dbReference>
<dbReference type="PROSITE" id="PS50043">
    <property type="entry name" value="HTH_LUXR_2"/>
    <property type="match status" value="1"/>
</dbReference>